<proteinExistence type="inferred from homology"/>
<dbReference type="Pfam" id="PF00125">
    <property type="entry name" value="Histone"/>
    <property type="match status" value="1"/>
</dbReference>
<dbReference type="InterPro" id="IPR009072">
    <property type="entry name" value="Histone-fold"/>
</dbReference>
<dbReference type="Pfam" id="PF16211">
    <property type="entry name" value="Histone_H2A_C"/>
    <property type="match status" value="1"/>
</dbReference>
<evidence type="ECO:0000256" key="13">
    <source>
        <dbReference type="SAM" id="MobiDB-lite"/>
    </source>
</evidence>
<keyword evidence="6" id="KW-0007">Acetylation</keyword>
<evidence type="ECO:0000256" key="8">
    <source>
        <dbReference type="ARBA" id="ARBA00023242"/>
    </source>
</evidence>
<evidence type="ECO:0000256" key="2">
    <source>
        <dbReference type="ARBA" id="ARBA00004286"/>
    </source>
</evidence>
<evidence type="ECO:0000256" key="7">
    <source>
        <dbReference type="ARBA" id="ARBA00023125"/>
    </source>
</evidence>
<evidence type="ECO:0000256" key="1">
    <source>
        <dbReference type="ARBA" id="ARBA00004123"/>
    </source>
</evidence>
<dbReference type="SMART" id="SM00414">
    <property type="entry name" value="H2A"/>
    <property type="match status" value="1"/>
</dbReference>
<dbReference type="InterPro" id="IPR007125">
    <property type="entry name" value="H2A/H2B/H3"/>
</dbReference>
<dbReference type="OrthoDB" id="9421954at2759"/>
<comment type="subcellular location">
    <subcellularLocation>
        <location evidence="2">Chromosome</location>
    </subcellularLocation>
    <subcellularLocation>
        <location evidence="1 12">Nucleus</location>
    </subcellularLocation>
</comment>
<evidence type="ECO:0000256" key="3">
    <source>
        <dbReference type="ARBA" id="ARBA00010691"/>
    </source>
</evidence>
<evidence type="ECO:0000313" key="16">
    <source>
        <dbReference type="EMBL" id="KAF5329440.1"/>
    </source>
</evidence>
<evidence type="ECO:0000256" key="9">
    <source>
        <dbReference type="ARBA" id="ARBA00023269"/>
    </source>
</evidence>
<dbReference type="PROSITE" id="PS00046">
    <property type="entry name" value="HISTONE_H2A"/>
    <property type="match status" value="1"/>
</dbReference>
<dbReference type="CDD" id="cd00074">
    <property type="entry name" value="HFD_H2A"/>
    <property type="match status" value="1"/>
</dbReference>
<name>A0A8H5FA58_9AGAR</name>
<reference evidence="16 17" key="1">
    <citation type="journal article" date="2020" name="ISME J.">
        <title>Uncovering the hidden diversity of litter-decomposition mechanisms in mushroom-forming fungi.</title>
        <authorList>
            <person name="Floudas D."/>
            <person name="Bentzer J."/>
            <person name="Ahren D."/>
            <person name="Johansson T."/>
            <person name="Persson P."/>
            <person name="Tunlid A."/>
        </authorList>
    </citation>
    <scope>NUCLEOTIDE SEQUENCE [LARGE SCALE GENOMIC DNA]</scope>
    <source>
        <strain evidence="16 17">CBS 101986</strain>
    </source>
</reference>
<evidence type="ECO:0000256" key="10">
    <source>
        <dbReference type="ARBA" id="ARBA00037526"/>
    </source>
</evidence>
<organism evidence="16 17">
    <name type="scientific">Psilocybe cf. subviscida</name>
    <dbReference type="NCBI Taxonomy" id="2480587"/>
    <lineage>
        <taxon>Eukaryota</taxon>
        <taxon>Fungi</taxon>
        <taxon>Dikarya</taxon>
        <taxon>Basidiomycota</taxon>
        <taxon>Agaricomycotina</taxon>
        <taxon>Agaricomycetes</taxon>
        <taxon>Agaricomycetidae</taxon>
        <taxon>Agaricales</taxon>
        <taxon>Agaricineae</taxon>
        <taxon>Strophariaceae</taxon>
        <taxon>Psilocybe</taxon>
    </lineage>
</organism>
<dbReference type="EMBL" id="JAACJJ010000002">
    <property type="protein sequence ID" value="KAF5329440.1"/>
    <property type="molecule type" value="Genomic_DNA"/>
</dbReference>
<gene>
    <name evidence="16" type="ORF">D9619_008998</name>
</gene>
<dbReference type="Proteomes" id="UP000567179">
    <property type="component" value="Unassembled WGS sequence"/>
</dbReference>
<dbReference type="GO" id="GO:0005634">
    <property type="term" value="C:nucleus"/>
    <property type="evidence" value="ECO:0007669"/>
    <property type="project" value="UniProtKB-SubCell"/>
</dbReference>
<keyword evidence="8 12" id="KW-0539">Nucleus</keyword>
<evidence type="ECO:0000259" key="14">
    <source>
        <dbReference type="Pfam" id="PF00125"/>
    </source>
</evidence>
<dbReference type="Gene3D" id="1.10.20.10">
    <property type="entry name" value="Histone, subunit A"/>
    <property type="match status" value="1"/>
</dbReference>
<feature type="domain" description="Core Histone H2A/H2B/H3" evidence="14">
    <location>
        <begin position="32"/>
        <end position="110"/>
    </location>
</feature>
<evidence type="ECO:0000259" key="15">
    <source>
        <dbReference type="Pfam" id="PF16211"/>
    </source>
</evidence>
<comment type="similarity">
    <text evidence="3 12">Belongs to the histone H2A family.</text>
</comment>
<keyword evidence="9 12" id="KW-0544">Nucleosome core</keyword>
<dbReference type="InterPro" id="IPR002119">
    <property type="entry name" value="Histone_H2A"/>
</dbReference>
<feature type="region of interest" description="Disordered" evidence="13">
    <location>
        <begin position="1"/>
        <end position="39"/>
    </location>
</feature>
<feature type="compositionally biased region" description="Low complexity" evidence="13">
    <location>
        <begin position="14"/>
        <end position="32"/>
    </location>
</feature>
<dbReference type="FunFam" id="1.10.20.10:FF:000005">
    <property type="entry name" value="Histone H2A"/>
    <property type="match status" value="1"/>
</dbReference>
<accession>A0A8H5FA58</accession>
<keyword evidence="7 12" id="KW-0238">DNA-binding</keyword>
<evidence type="ECO:0000256" key="6">
    <source>
        <dbReference type="ARBA" id="ARBA00022990"/>
    </source>
</evidence>
<evidence type="ECO:0000256" key="12">
    <source>
        <dbReference type="RuleBase" id="RU003767"/>
    </source>
</evidence>
<protein>
    <recommendedName>
        <fullName evidence="12">Histone H2A</fullName>
    </recommendedName>
</protein>
<evidence type="ECO:0000313" key="17">
    <source>
        <dbReference type="Proteomes" id="UP000567179"/>
    </source>
</evidence>
<evidence type="ECO:0000256" key="11">
    <source>
        <dbReference type="ARBA" id="ARBA00063043"/>
    </source>
</evidence>
<dbReference type="AlphaFoldDB" id="A0A8H5FA58"/>
<feature type="domain" description="Histone H2A C-terminal" evidence="15">
    <location>
        <begin position="112"/>
        <end position="145"/>
    </location>
</feature>
<comment type="caution">
    <text evidence="16">The sequence shown here is derived from an EMBL/GenBank/DDBJ whole genome shotgun (WGS) entry which is preliminary data.</text>
</comment>
<dbReference type="GO" id="GO:0046982">
    <property type="term" value="F:protein heterodimerization activity"/>
    <property type="evidence" value="ECO:0007669"/>
    <property type="project" value="InterPro"/>
</dbReference>
<dbReference type="PRINTS" id="PR00620">
    <property type="entry name" value="HISTONEH2A"/>
</dbReference>
<dbReference type="InterPro" id="IPR032458">
    <property type="entry name" value="Histone_H2A_CS"/>
</dbReference>
<dbReference type="SUPFAM" id="SSF47113">
    <property type="entry name" value="Histone-fold"/>
    <property type="match status" value="1"/>
</dbReference>
<evidence type="ECO:0000256" key="4">
    <source>
        <dbReference type="ARBA" id="ARBA00022454"/>
    </source>
</evidence>
<comment type="subunit">
    <text evidence="11">The nucleosome is a histone octamer containing two molecules each of H2A, H2B, H3 and H4 assembled in one H3-H4 heterotetramer and two H2A-H2B heterodimers. The octamer wraps approximately 147 bp of DNA. H2A or its variant H2A.Z forms a heterodimer with H2B. H2A.Z associates with the VPS72/SWC2 subunit of the SWR1 chromatin remodeling complex. Also interacts with RBP1/DNA-directed RNA polymerase II largest subunit.</text>
</comment>
<comment type="function">
    <text evidence="10">Variant histone H2A which can replace H2A in some nucleosomes. Nucleosomes wrap and compact DNA into chromatin, limiting DNA accessibility to the cellular machineries which require DNA as a template. Histones thereby play a central role in transcription regulation, DNA repair, DNA replication and chromosomal stability. DNA accessibility is regulated via a complex set of post-translational modifications of histones, also called histone code, and nucleosome remodeling. This variant is enriched at promoters, it may keep them in a repressed state until the appropriate activation signal is received. Near telomeres, it may counteract gene silencing caused by the spread of heterochromatin proteins. Required for the RNA polymerase II and SPT15/TBP recruitment to the target genes. Involved in chromosome stability.</text>
</comment>
<dbReference type="GO" id="GO:0006325">
    <property type="term" value="P:chromatin organization"/>
    <property type="evidence" value="ECO:0007669"/>
    <property type="project" value="UniProtKB-KW"/>
</dbReference>
<sequence length="153" mass="16160">MAPASKAGRGGKSKSGPPASSQGAAGSQPAQKNIQTRSQRAGLQFPVGRIHRYLKQRTQNNTRIGAKAAVYTTAILEYLTAEVLELAGNASKDLRVKRITPRHLQLAIRGDEELDTLVRATIAGGGVLPFIHKSLTGNIKNAAKKAGEGQPAQ</sequence>
<dbReference type="GO" id="GO:0000786">
    <property type="term" value="C:nucleosome"/>
    <property type="evidence" value="ECO:0007669"/>
    <property type="project" value="UniProtKB-KW"/>
</dbReference>
<evidence type="ECO:0000256" key="5">
    <source>
        <dbReference type="ARBA" id="ARBA00022853"/>
    </source>
</evidence>
<keyword evidence="5" id="KW-0156">Chromatin regulator</keyword>
<dbReference type="PANTHER" id="PTHR23430">
    <property type="entry name" value="HISTONE H2A"/>
    <property type="match status" value="1"/>
</dbReference>
<keyword evidence="4 12" id="KW-0158">Chromosome</keyword>
<keyword evidence="17" id="KW-1185">Reference proteome</keyword>
<dbReference type="InterPro" id="IPR032454">
    <property type="entry name" value="Histone_H2A_C"/>
</dbReference>
<dbReference type="GO" id="GO:0003677">
    <property type="term" value="F:DNA binding"/>
    <property type="evidence" value="ECO:0007669"/>
    <property type="project" value="UniProtKB-KW"/>
</dbReference>
<dbReference type="GO" id="GO:0030527">
    <property type="term" value="F:structural constituent of chromatin"/>
    <property type="evidence" value="ECO:0007669"/>
    <property type="project" value="InterPro"/>
</dbReference>